<sequence length="511" mass="52972">GNLFWDDTNNLLGIGTTSPTAYLDLPGSDTSYASMRIRSGTAPSAPNTGDIYADGANLYYYDGSEWDLMNGTSGGVTNLQTAYDGGSDILMSAAEGDLRIYNDSGDESIFVQESNGRVGIGTTAPGYNLDVSGSLNATSLYIGGTQVTSTAAELNYLDGTGVTNGGIMFANGTYITQDASNFFWDDGNNRLGIGTTAPSSFLHVLGTTEQLRLGYDATNYMSFTIDASGNLTFSDSGTEVATFGAAGASFAVPASFNAAGDVSIAYDIQFTNQTSSYMKSLAPLYIEVGENYESSDFTVKTYNSGDVFLEMGGNLVLQSADSSIIFDTVTSGDTDFWMGVVDDAGSDDDDLFVIGDGTTLGSNRFLSIDTSGNVGIGSTSPSALLSVGSGNQFTVSSTGDLTKINNVAYTWPSSQAGADGYVLTNNGSGTLTWEASSGSVTGTGASGQVSFWDGTSSQSGSYDLYWDDAQSRLGIGTTAPSTALEVVGSIYAQDNLFIGASSETLANTGFV</sequence>
<dbReference type="EMBL" id="LCCA01000043">
    <property type="protein sequence ID" value="KKS20780.1"/>
    <property type="molecule type" value="Genomic_DNA"/>
</dbReference>
<organism evidence="1 2">
    <name type="scientific">candidate division WWE3 bacterium GW2011_GWA1_41_8</name>
    <dbReference type="NCBI Taxonomy" id="1619103"/>
    <lineage>
        <taxon>Bacteria</taxon>
        <taxon>Katanobacteria</taxon>
    </lineage>
</organism>
<dbReference type="STRING" id="1619103.UU80_C0043G0006"/>
<accession>A0A0G0X762</accession>
<dbReference type="Proteomes" id="UP000034920">
    <property type="component" value="Unassembled WGS sequence"/>
</dbReference>
<evidence type="ECO:0000313" key="2">
    <source>
        <dbReference type="Proteomes" id="UP000034920"/>
    </source>
</evidence>
<reference evidence="1 2" key="1">
    <citation type="journal article" date="2015" name="Nature">
        <title>rRNA introns, odd ribosomes, and small enigmatic genomes across a large radiation of phyla.</title>
        <authorList>
            <person name="Brown C.T."/>
            <person name="Hug L.A."/>
            <person name="Thomas B.C."/>
            <person name="Sharon I."/>
            <person name="Castelle C.J."/>
            <person name="Singh A."/>
            <person name="Wilkins M.J."/>
            <person name="Williams K.H."/>
            <person name="Banfield J.F."/>
        </authorList>
    </citation>
    <scope>NUCLEOTIDE SEQUENCE [LARGE SCALE GENOMIC DNA]</scope>
</reference>
<name>A0A0G0X762_UNCKA</name>
<feature type="non-terminal residue" evidence="1">
    <location>
        <position position="1"/>
    </location>
</feature>
<comment type="caution">
    <text evidence="1">The sequence shown here is derived from an EMBL/GenBank/DDBJ whole genome shotgun (WGS) entry which is preliminary data.</text>
</comment>
<dbReference type="AlphaFoldDB" id="A0A0G0X762"/>
<gene>
    <name evidence="1" type="ORF">UU80_C0043G0006</name>
</gene>
<proteinExistence type="predicted"/>
<protein>
    <submittedName>
        <fullName evidence="1">Uncharacterized protein</fullName>
    </submittedName>
</protein>
<evidence type="ECO:0000313" key="1">
    <source>
        <dbReference type="EMBL" id="KKS20780.1"/>
    </source>
</evidence>